<evidence type="ECO:0000313" key="8">
    <source>
        <dbReference type="EMBL" id="CAH1445710.1"/>
    </source>
</evidence>
<keyword evidence="9" id="KW-1185">Reference proteome</keyword>
<dbReference type="PANTHER" id="PTHR21392:SF0">
    <property type="entry name" value="TRNA-URIDINE AMINOCARBOXYPROPYLTRANSFERASE 2"/>
    <property type="match status" value="1"/>
</dbReference>
<keyword evidence="3" id="KW-0949">S-adenosyl-L-methionine</keyword>
<evidence type="ECO:0000256" key="5">
    <source>
        <dbReference type="ARBA" id="ARBA00034489"/>
    </source>
</evidence>
<evidence type="ECO:0000256" key="4">
    <source>
        <dbReference type="ARBA" id="ARBA00022694"/>
    </source>
</evidence>
<dbReference type="PANTHER" id="PTHR21392">
    <property type="entry name" value="TRNA-URIDINE AMINOCARBOXYPROPYLTRANSFERASE 2"/>
    <property type="match status" value="1"/>
</dbReference>
<dbReference type="AlphaFoldDB" id="A0AAU9P7X4"/>
<proteinExistence type="inferred from homology"/>
<evidence type="ECO:0000256" key="3">
    <source>
        <dbReference type="ARBA" id="ARBA00022691"/>
    </source>
</evidence>
<comment type="caution">
    <text evidence="8">The sequence shown here is derived from an EMBL/GenBank/DDBJ whole genome shotgun (WGS) entry which is preliminary data.</text>
</comment>
<dbReference type="InterPro" id="IPR005636">
    <property type="entry name" value="DTW"/>
</dbReference>
<dbReference type="EC" id="2.5.1.25" evidence="1"/>
<evidence type="ECO:0000256" key="6">
    <source>
        <dbReference type="ARBA" id="ARBA00048718"/>
    </source>
</evidence>
<dbReference type="Pfam" id="PF03942">
    <property type="entry name" value="DTW"/>
    <property type="match status" value="1"/>
</dbReference>
<comment type="catalytic activity">
    <reaction evidence="6">
        <text>a uridine in tRNA + S-adenosyl-L-methionine = a 3-[(3S)-3-amino-3-carboxypropyl]uridine in tRNA + S-methyl-5'-thioadenosine + H(+)</text>
        <dbReference type="Rhea" id="RHEA:62432"/>
        <dbReference type="Rhea" id="RHEA-COMP:13339"/>
        <dbReference type="Rhea" id="RHEA-COMP:16092"/>
        <dbReference type="ChEBI" id="CHEBI:15378"/>
        <dbReference type="ChEBI" id="CHEBI:17509"/>
        <dbReference type="ChEBI" id="CHEBI:59789"/>
        <dbReference type="ChEBI" id="CHEBI:65315"/>
        <dbReference type="ChEBI" id="CHEBI:82930"/>
        <dbReference type="EC" id="2.5.1.25"/>
    </reaction>
</comment>
<evidence type="ECO:0000256" key="2">
    <source>
        <dbReference type="ARBA" id="ARBA00022679"/>
    </source>
</evidence>
<gene>
    <name evidence="8" type="ORF">LVIROSA_LOCUS31456</name>
</gene>
<reference evidence="8 9" key="1">
    <citation type="submission" date="2022-01" db="EMBL/GenBank/DDBJ databases">
        <authorList>
            <person name="Xiong W."/>
            <person name="Schranz E."/>
        </authorList>
    </citation>
    <scope>NUCLEOTIDE SEQUENCE [LARGE SCALE GENOMIC DNA]</scope>
</reference>
<organism evidence="8 9">
    <name type="scientific">Lactuca virosa</name>
    <dbReference type="NCBI Taxonomy" id="75947"/>
    <lineage>
        <taxon>Eukaryota</taxon>
        <taxon>Viridiplantae</taxon>
        <taxon>Streptophyta</taxon>
        <taxon>Embryophyta</taxon>
        <taxon>Tracheophyta</taxon>
        <taxon>Spermatophyta</taxon>
        <taxon>Magnoliopsida</taxon>
        <taxon>eudicotyledons</taxon>
        <taxon>Gunneridae</taxon>
        <taxon>Pentapetalae</taxon>
        <taxon>asterids</taxon>
        <taxon>campanulids</taxon>
        <taxon>Asterales</taxon>
        <taxon>Asteraceae</taxon>
        <taxon>Cichorioideae</taxon>
        <taxon>Cichorieae</taxon>
        <taxon>Lactucinae</taxon>
        <taxon>Lactuca</taxon>
    </lineage>
</organism>
<evidence type="ECO:0000313" key="9">
    <source>
        <dbReference type="Proteomes" id="UP001157418"/>
    </source>
</evidence>
<keyword evidence="2" id="KW-0808">Transferase</keyword>
<sequence>MGHGSTQRRWYTLAFHFCQSLQLRKEPFGGCMSTMEAVARCLRVLEPNGVDIEAKLISVLRTMVSFQASFLKPLKPRPKLLKTRKDDEKKIS</sequence>
<comment type="similarity">
    <text evidence="5">Belongs to the TDD superfamily. DTWD2 family.</text>
</comment>
<keyword evidence="4" id="KW-0819">tRNA processing</keyword>
<dbReference type="GO" id="GO:0016432">
    <property type="term" value="F:tRNA-uridine aminocarboxypropyltransferase activity"/>
    <property type="evidence" value="ECO:0007669"/>
    <property type="project" value="UniProtKB-EC"/>
</dbReference>
<evidence type="ECO:0000256" key="1">
    <source>
        <dbReference type="ARBA" id="ARBA00012386"/>
    </source>
</evidence>
<protein>
    <recommendedName>
        <fullName evidence="1">tRNA-uridine aminocarboxypropyltransferase</fullName>
        <ecNumber evidence="1">2.5.1.25</ecNumber>
    </recommendedName>
</protein>
<feature type="domain" description="DTW" evidence="7">
    <location>
        <begin position="20"/>
        <end position="67"/>
    </location>
</feature>
<accession>A0AAU9P7X4</accession>
<dbReference type="GO" id="GO:0008033">
    <property type="term" value="P:tRNA processing"/>
    <property type="evidence" value="ECO:0007669"/>
    <property type="project" value="UniProtKB-KW"/>
</dbReference>
<evidence type="ECO:0000259" key="7">
    <source>
        <dbReference type="Pfam" id="PF03942"/>
    </source>
</evidence>
<dbReference type="Proteomes" id="UP001157418">
    <property type="component" value="Unassembled WGS sequence"/>
</dbReference>
<name>A0AAU9P7X4_9ASTR</name>
<dbReference type="EMBL" id="CAKMRJ010005523">
    <property type="protein sequence ID" value="CAH1445710.1"/>
    <property type="molecule type" value="Genomic_DNA"/>
</dbReference>
<dbReference type="InterPro" id="IPR039262">
    <property type="entry name" value="DTWD2/TAPT"/>
</dbReference>